<reference evidence="3" key="2">
    <citation type="journal article" date="2008" name="Genome Biol.">
        <title>Improved genome assembly and evidence-based global gene model set for the chordate Ciona intestinalis: new insight into intron and operon populations.</title>
        <authorList>
            <person name="Satou Y."/>
            <person name="Mineta K."/>
            <person name="Ogasawara M."/>
            <person name="Sasakura Y."/>
            <person name="Shoguchi E."/>
            <person name="Ueno K."/>
            <person name="Yamada L."/>
            <person name="Matsumoto J."/>
            <person name="Wasserscheid J."/>
            <person name="Dewar K."/>
            <person name="Wiley G.B."/>
            <person name="Macmil S.L."/>
            <person name="Roe B.A."/>
            <person name="Zeller R.W."/>
            <person name="Hastings K.E."/>
            <person name="Lemaire P."/>
            <person name="Lindquist E."/>
            <person name="Endo T."/>
            <person name="Hotta K."/>
            <person name="Inaba K."/>
        </authorList>
    </citation>
    <scope>NUCLEOTIDE SEQUENCE [LARGE SCALE GENOMIC DNA]</scope>
    <source>
        <strain evidence="3">wild type</strain>
    </source>
</reference>
<feature type="compositionally biased region" description="Polar residues" evidence="1">
    <location>
        <begin position="159"/>
        <end position="175"/>
    </location>
</feature>
<evidence type="ECO:0000313" key="4">
    <source>
        <dbReference type="Proteomes" id="UP000008144"/>
    </source>
</evidence>
<dbReference type="GeneID" id="100178958"/>
<dbReference type="Ensembl" id="ENSCINT00000025171.2">
    <property type="protein sequence ID" value="ENSCINP00000024925.2"/>
    <property type="gene ID" value="ENSCING00000013618.2"/>
</dbReference>
<dbReference type="HOGENOM" id="CLU_1325976_0_0_1"/>
<dbReference type="EMBL" id="EAAA01001917">
    <property type="status" value="NOT_ANNOTATED_CDS"/>
    <property type="molecule type" value="Genomic_DNA"/>
</dbReference>
<protein>
    <submittedName>
        <fullName evidence="3">Uncharacterized LOC100178958</fullName>
    </submittedName>
</protein>
<feature type="signal peptide" evidence="2">
    <location>
        <begin position="1"/>
        <end position="22"/>
    </location>
</feature>
<evidence type="ECO:0000256" key="1">
    <source>
        <dbReference type="SAM" id="MobiDB-lite"/>
    </source>
</evidence>
<proteinExistence type="predicted"/>
<accession>A0A1W2W3P7</accession>
<reference evidence="4" key="1">
    <citation type="journal article" date="2002" name="Science">
        <title>The draft genome of Ciona intestinalis: insights into chordate and vertebrate origins.</title>
        <authorList>
            <person name="Dehal P."/>
            <person name="Satou Y."/>
            <person name="Campbell R.K."/>
            <person name="Chapman J."/>
            <person name="Degnan B."/>
            <person name="De Tomaso A."/>
            <person name="Davidson B."/>
            <person name="Di Gregorio A."/>
            <person name="Gelpke M."/>
            <person name="Goodstein D.M."/>
            <person name="Harafuji N."/>
            <person name="Hastings K.E."/>
            <person name="Ho I."/>
            <person name="Hotta K."/>
            <person name="Huang W."/>
            <person name="Kawashima T."/>
            <person name="Lemaire P."/>
            <person name="Martinez D."/>
            <person name="Meinertzhagen I.A."/>
            <person name="Necula S."/>
            <person name="Nonaka M."/>
            <person name="Putnam N."/>
            <person name="Rash S."/>
            <person name="Saiga H."/>
            <person name="Satake M."/>
            <person name="Terry A."/>
            <person name="Yamada L."/>
            <person name="Wang H.G."/>
            <person name="Awazu S."/>
            <person name="Azumi K."/>
            <person name="Boore J."/>
            <person name="Branno M."/>
            <person name="Chin-Bow S."/>
            <person name="DeSantis R."/>
            <person name="Doyle S."/>
            <person name="Francino P."/>
            <person name="Keys D.N."/>
            <person name="Haga S."/>
            <person name="Hayashi H."/>
            <person name="Hino K."/>
            <person name="Imai K.S."/>
            <person name="Inaba K."/>
            <person name="Kano S."/>
            <person name="Kobayashi K."/>
            <person name="Kobayashi M."/>
            <person name="Lee B.I."/>
            <person name="Makabe K.W."/>
            <person name="Manohar C."/>
            <person name="Matassi G."/>
            <person name="Medina M."/>
            <person name="Mochizuki Y."/>
            <person name="Mount S."/>
            <person name="Morishita T."/>
            <person name="Miura S."/>
            <person name="Nakayama A."/>
            <person name="Nishizaka S."/>
            <person name="Nomoto H."/>
            <person name="Ohta F."/>
            <person name="Oishi K."/>
            <person name="Rigoutsos I."/>
            <person name="Sano M."/>
            <person name="Sasaki A."/>
            <person name="Sasakura Y."/>
            <person name="Shoguchi E."/>
            <person name="Shin-i T."/>
            <person name="Spagnuolo A."/>
            <person name="Stainier D."/>
            <person name="Suzuki M.M."/>
            <person name="Tassy O."/>
            <person name="Takatori N."/>
            <person name="Tokuoka M."/>
            <person name="Yagi K."/>
            <person name="Yoshizaki F."/>
            <person name="Wada S."/>
            <person name="Zhang C."/>
            <person name="Hyatt P.D."/>
            <person name="Larimer F."/>
            <person name="Detter C."/>
            <person name="Doggett N."/>
            <person name="Glavina T."/>
            <person name="Hawkins T."/>
            <person name="Richardson P."/>
            <person name="Lucas S."/>
            <person name="Kohara Y."/>
            <person name="Levine M."/>
            <person name="Satoh N."/>
            <person name="Rokhsar D.S."/>
        </authorList>
    </citation>
    <scope>NUCLEOTIDE SEQUENCE [LARGE SCALE GENOMIC DNA]</scope>
</reference>
<dbReference type="KEGG" id="cin:100178958"/>
<keyword evidence="2" id="KW-0732">Signal</keyword>
<reference evidence="3" key="4">
    <citation type="submission" date="2025-09" db="UniProtKB">
        <authorList>
            <consortium name="Ensembl"/>
        </authorList>
    </citation>
    <scope>IDENTIFICATION</scope>
</reference>
<dbReference type="RefSeq" id="XP_002119358.1">
    <property type="nucleotide sequence ID" value="XM_002119322.5"/>
</dbReference>
<organism evidence="3 4">
    <name type="scientific">Ciona intestinalis</name>
    <name type="common">Transparent sea squirt</name>
    <name type="synonym">Ascidia intestinalis</name>
    <dbReference type="NCBI Taxonomy" id="7719"/>
    <lineage>
        <taxon>Eukaryota</taxon>
        <taxon>Metazoa</taxon>
        <taxon>Chordata</taxon>
        <taxon>Tunicata</taxon>
        <taxon>Ascidiacea</taxon>
        <taxon>Phlebobranchia</taxon>
        <taxon>Cionidae</taxon>
        <taxon>Ciona</taxon>
    </lineage>
</organism>
<keyword evidence="4" id="KW-1185">Reference proteome</keyword>
<evidence type="ECO:0000313" key="3">
    <source>
        <dbReference type="Ensembl" id="ENSCINP00000024925.2"/>
    </source>
</evidence>
<feature type="region of interest" description="Disordered" evidence="1">
    <location>
        <begin position="159"/>
        <end position="178"/>
    </location>
</feature>
<gene>
    <name evidence="3" type="primary">LOC100178958</name>
</gene>
<dbReference type="InParanoid" id="F6V1E1"/>
<reference evidence="3" key="3">
    <citation type="submission" date="2025-08" db="UniProtKB">
        <authorList>
            <consortium name="Ensembl"/>
        </authorList>
    </citation>
    <scope>IDENTIFICATION</scope>
</reference>
<accession>F6V1E1</accession>
<dbReference type="Proteomes" id="UP000008144">
    <property type="component" value="Chromosome 4"/>
</dbReference>
<sequence length="207" mass="23369">MKITETMIAFVVIFCVTSSCFGKSISKVSSNDLNEKANGHSIVKRQSNADLNLQNKKTRHMNELIRQYYISSILNEIKGKRDQRQPLTADEKATACRHAVQYCRVGQVEEDNGATYLVDQKRDIENGYPDMDNTEQNNSVPNEPCLSVSAIAKLLTNSRGNSANQRTIDTSQNGHTDGETFDMYTNGQKDLASHLFQFFQDQYDLTQ</sequence>
<feature type="chain" id="PRO_5014090249" evidence="2">
    <location>
        <begin position="23"/>
        <end position="207"/>
    </location>
</feature>
<dbReference type="PROSITE" id="PS51257">
    <property type="entry name" value="PROKAR_LIPOPROTEIN"/>
    <property type="match status" value="1"/>
</dbReference>
<dbReference type="AlphaFoldDB" id="F6V1E1"/>
<name>F6V1E1_CIOIN</name>
<evidence type="ECO:0000256" key="2">
    <source>
        <dbReference type="SAM" id="SignalP"/>
    </source>
</evidence>